<organism evidence="6 7">
    <name type="scientific">Corchorus olitorius</name>
    <dbReference type="NCBI Taxonomy" id="93759"/>
    <lineage>
        <taxon>Eukaryota</taxon>
        <taxon>Viridiplantae</taxon>
        <taxon>Streptophyta</taxon>
        <taxon>Embryophyta</taxon>
        <taxon>Tracheophyta</taxon>
        <taxon>Spermatophyta</taxon>
        <taxon>Magnoliopsida</taxon>
        <taxon>eudicotyledons</taxon>
        <taxon>Gunneridae</taxon>
        <taxon>Pentapetalae</taxon>
        <taxon>rosids</taxon>
        <taxon>malvids</taxon>
        <taxon>Malvales</taxon>
        <taxon>Malvaceae</taxon>
        <taxon>Grewioideae</taxon>
        <taxon>Apeibeae</taxon>
        <taxon>Corchorus</taxon>
    </lineage>
</organism>
<keyword evidence="2" id="KW-0677">Repeat</keyword>
<dbReference type="InterPro" id="IPR002219">
    <property type="entry name" value="PKC_DAG/PE"/>
</dbReference>
<evidence type="ECO:0000256" key="2">
    <source>
        <dbReference type="ARBA" id="ARBA00022737"/>
    </source>
</evidence>
<dbReference type="PANTHER" id="PTHR46288">
    <property type="entry name" value="PHORBOL-ESTER/DAG-TYPE DOMAIN-CONTAINING PROTEIN"/>
    <property type="match status" value="1"/>
</dbReference>
<gene>
    <name evidence="6" type="ORF">COLO4_15509</name>
</gene>
<evidence type="ECO:0000256" key="4">
    <source>
        <dbReference type="ARBA" id="ARBA00022833"/>
    </source>
</evidence>
<name>A0A1R3JMK9_9ROSI</name>
<comment type="caution">
    <text evidence="6">The sequence shown here is derived from an EMBL/GenBank/DDBJ whole genome shotgun (WGS) entry which is preliminary data.</text>
</comment>
<proteinExistence type="predicted"/>
<evidence type="ECO:0000313" key="7">
    <source>
        <dbReference type="Proteomes" id="UP000187203"/>
    </source>
</evidence>
<keyword evidence="1" id="KW-0479">Metal-binding</keyword>
<keyword evidence="4" id="KW-0862">Zinc</keyword>
<reference evidence="7" key="1">
    <citation type="submission" date="2013-09" db="EMBL/GenBank/DDBJ databases">
        <title>Corchorus olitorius genome sequencing.</title>
        <authorList>
            <person name="Alam M."/>
            <person name="Haque M.S."/>
            <person name="Islam M.S."/>
            <person name="Emdad E.M."/>
            <person name="Islam M.M."/>
            <person name="Ahmed B."/>
            <person name="Halim A."/>
            <person name="Hossen Q.M.M."/>
            <person name="Hossain M.Z."/>
            <person name="Ahmed R."/>
            <person name="Khan M.M."/>
            <person name="Islam R."/>
            <person name="Rashid M.M."/>
            <person name="Khan S.A."/>
            <person name="Rahman M.S."/>
            <person name="Alam M."/>
            <person name="Yahiya A.S."/>
            <person name="Khan M.S."/>
            <person name="Azam M.S."/>
            <person name="Haque T."/>
            <person name="Lashkar M.Z.H."/>
            <person name="Akhand A.I."/>
            <person name="Morshed G."/>
            <person name="Roy S."/>
            <person name="Uddin K.S."/>
            <person name="Rabeya T."/>
            <person name="Hossain A.S."/>
            <person name="Chowdhury A."/>
            <person name="Snigdha A.R."/>
            <person name="Mortoza M.S."/>
            <person name="Matin S.A."/>
            <person name="Hoque S.M.E."/>
            <person name="Islam M.K."/>
            <person name="Roy D.K."/>
            <person name="Haider R."/>
            <person name="Moosa M.M."/>
            <person name="Elias S.M."/>
            <person name="Hasan A.M."/>
            <person name="Jahan S."/>
            <person name="Shafiuddin M."/>
            <person name="Mahmood N."/>
            <person name="Shommy N.S."/>
        </authorList>
    </citation>
    <scope>NUCLEOTIDE SEQUENCE [LARGE SCALE GENOMIC DNA]</scope>
    <source>
        <strain evidence="7">cv. O-4</strain>
    </source>
</reference>
<dbReference type="Gene3D" id="3.30.60.20">
    <property type="match status" value="1"/>
</dbReference>
<evidence type="ECO:0000313" key="6">
    <source>
        <dbReference type="EMBL" id="OMO96102.1"/>
    </source>
</evidence>
<dbReference type="InterPro" id="IPR001965">
    <property type="entry name" value="Znf_PHD"/>
</dbReference>
<evidence type="ECO:0000256" key="3">
    <source>
        <dbReference type="ARBA" id="ARBA00022771"/>
    </source>
</evidence>
<dbReference type="Pfam" id="PF03107">
    <property type="entry name" value="C1_2"/>
    <property type="match status" value="7"/>
</dbReference>
<evidence type="ECO:0000259" key="5">
    <source>
        <dbReference type="PROSITE" id="PS50081"/>
    </source>
</evidence>
<dbReference type="Proteomes" id="UP000187203">
    <property type="component" value="Unassembled WGS sequence"/>
</dbReference>
<dbReference type="SMART" id="SM00109">
    <property type="entry name" value="C1"/>
    <property type="match status" value="6"/>
</dbReference>
<dbReference type="EMBL" id="AWUE01015693">
    <property type="protein sequence ID" value="OMO96102.1"/>
    <property type="molecule type" value="Genomic_DNA"/>
</dbReference>
<dbReference type="AlphaFoldDB" id="A0A1R3JMK9"/>
<dbReference type="PROSITE" id="PS50081">
    <property type="entry name" value="ZF_DAG_PE_2"/>
    <property type="match status" value="2"/>
</dbReference>
<accession>A0A1R3JMK9</accession>
<feature type="domain" description="Phorbol-ester/DAG-type" evidence="5">
    <location>
        <begin position="9"/>
        <end position="58"/>
    </location>
</feature>
<protein>
    <submittedName>
        <fullName evidence="6">Zinc finger, PHD-type</fullName>
    </submittedName>
</protein>
<dbReference type="OrthoDB" id="1884766at2759"/>
<keyword evidence="7" id="KW-1185">Reference proteome</keyword>
<dbReference type="InterPro" id="IPR046349">
    <property type="entry name" value="C1-like_sf"/>
</dbReference>
<dbReference type="PANTHER" id="PTHR46288:SF86">
    <property type="entry name" value="PHORBOL-ESTER_DAG-TYPE DOMAIN-CONTAINING PROTEIN"/>
    <property type="match status" value="1"/>
</dbReference>
<keyword evidence="3" id="KW-0863">Zinc-finger</keyword>
<dbReference type="InterPro" id="IPR004146">
    <property type="entry name" value="DC1"/>
</dbReference>
<sequence>MQIKLASHEHSMPYYYFQENDDKWCGKCRAKISGAAYACQKCEHWLHESCAKALENLPREITHPLHSIPKHHLTLDWSGITREFICDICLKVSSGTNYVCCRCTFEVDLTCAFVNFNEQAMTKTKKKMPNSDKDKLQIIQHYCHRDPMILFEHSSINVQEHDFKCSWCEKDLTGNFYGCKGCEFFLHESCIDKIPKMLNHPFHPSHPLRLQFVDGITNCNACKKDIRLRAYSTLGYCCKECNFNLDFFCAKLFPTLKHKCHDHYLTYFGPSYFNDKILKFNFKCNSCHELCFDSFYRCVQCDLNLHLKCVPIPPLVKHRYHRHPLVFTKSVWEDDFGEYYCDICEEERDPTHQVFYCEKCTFIAHIECVLNEVSISSTSVSESMDRKALMVKEMEQIETIDHQQPQVRPLIHQHPLKFCEETEDLEIEDKYCVACCLPLSGPGYICEECPSYIHGYCLHEKCYQLPNQIQNPLHSQHHLNLFFRPPRTDFFLCDECGDISAGFIYLCEECDFKLDVKCATAKKAAAKSRIVLTLEEAARETELFHFSHKHNWILHESCVKLPQEMRVQLHDPQHISILSYAGYGFCDACGLKLLSFSFCYNCQECDFCFHITCANSPRRVLKVKSHQHHLYYFGAEFQHFFATYCDIVDVFAGKHCCHCGENCSVQAFYRCLECDVNFHLECVPIPQIVKSKVHVHPLTLKDSFIEDDSGEYYCDACEEERCPNDHVYCCEECQYLFVAHIECVLGKEEEVVTYLVPRERKKRMRRPYQLTARR</sequence>
<feature type="domain" description="Phorbol-ester/DAG-type" evidence="5">
    <location>
        <begin position="205"/>
        <end position="260"/>
    </location>
</feature>
<evidence type="ECO:0000256" key="1">
    <source>
        <dbReference type="ARBA" id="ARBA00022723"/>
    </source>
</evidence>
<dbReference type="GO" id="GO:0008270">
    <property type="term" value="F:zinc ion binding"/>
    <property type="evidence" value="ECO:0007669"/>
    <property type="project" value="UniProtKB-KW"/>
</dbReference>
<dbReference type="SUPFAM" id="SSF57889">
    <property type="entry name" value="Cysteine-rich domain"/>
    <property type="match status" value="7"/>
</dbReference>
<dbReference type="STRING" id="93759.A0A1R3JMK9"/>
<dbReference type="SMART" id="SM00249">
    <property type="entry name" value="PHD"/>
    <property type="match status" value="6"/>
</dbReference>